<comment type="subcellular location">
    <subcellularLocation>
        <location evidence="2">Endoplasmic reticulum membrane</location>
        <topology evidence="2">Multi-pass membrane protein</topology>
    </subcellularLocation>
</comment>
<feature type="transmembrane region" description="Helical" evidence="19">
    <location>
        <begin position="316"/>
        <end position="336"/>
    </location>
</feature>
<evidence type="ECO:0000256" key="11">
    <source>
        <dbReference type="ARBA" id="ARBA00022824"/>
    </source>
</evidence>
<keyword evidence="21" id="KW-1185">Reference proteome</keyword>
<feature type="transmembrane region" description="Helical" evidence="19">
    <location>
        <begin position="418"/>
        <end position="436"/>
    </location>
</feature>
<evidence type="ECO:0000256" key="17">
    <source>
        <dbReference type="ARBA" id="ARBA00044717"/>
    </source>
</evidence>
<keyword evidence="10" id="KW-0479">Metal-binding</keyword>
<feature type="transmembrane region" description="Helical" evidence="19">
    <location>
        <begin position="30"/>
        <end position="51"/>
    </location>
</feature>
<keyword evidence="13 19" id="KW-1133">Transmembrane helix</keyword>
<evidence type="ECO:0000256" key="6">
    <source>
        <dbReference type="ARBA" id="ARBA00017659"/>
    </source>
</evidence>
<evidence type="ECO:0000256" key="2">
    <source>
        <dbReference type="ARBA" id="ARBA00004477"/>
    </source>
</evidence>
<feature type="transmembrane region" description="Helical" evidence="19">
    <location>
        <begin position="262"/>
        <end position="280"/>
    </location>
</feature>
<dbReference type="AlphaFoldDB" id="A0AAE9W980"/>
<evidence type="ECO:0000256" key="13">
    <source>
        <dbReference type="ARBA" id="ARBA00022989"/>
    </source>
</evidence>
<evidence type="ECO:0000256" key="10">
    <source>
        <dbReference type="ARBA" id="ARBA00022723"/>
    </source>
</evidence>
<dbReference type="Pfam" id="PF00953">
    <property type="entry name" value="Glycos_transf_4"/>
    <property type="match status" value="1"/>
</dbReference>
<keyword evidence="12" id="KW-0460">Magnesium</keyword>
<proteinExistence type="inferred from homology"/>
<keyword evidence="14 19" id="KW-0472">Membrane</keyword>
<evidence type="ECO:0000256" key="3">
    <source>
        <dbReference type="ARBA" id="ARBA00004922"/>
    </source>
</evidence>
<dbReference type="InterPro" id="IPR033895">
    <property type="entry name" value="GPT"/>
</dbReference>
<feature type="transmembrane region" description="Helical" evidence="19">
    <location>
        <begin position="160"/>
        <end position="182"/>
    </location>
</feature>
<name>A0AAE9W980_9SCHI</name>
<feature type="transmembrane region" description="Helical" evidence="19">
    <location>
        <begin position="202"/>
        <end position="222"/>
    </location>
</feature>
<evidence type="ECO:0000256" key="18">
    <source>
        <dbReference type="ARBA" id="ARBA00045078"/>
    </source>
</evidence>
<keyword evidence="8" id="KW-0808">Transferase</keyword>
<dbReference type="RefSeq" id="XP_056035893.1">
    <property type="nucleotide sequence ID" value="XM_056179897.1"/>
</dbReference>
<feature type="transmembrane region" description="Helical" evidence="19">
    <location>
        <begin position="72"/>
        <end position="93"/>
    </location>
</feature>
<dbReference type="PANTHER" id="PTHR10571">
    <property type="entry name" value="UDP-N-ACETYLGLUCOSAMINE--DOLICHYL-PHOSPHATE N-ACETYLGLUCOSAMINEPHOSPHOTRANSFERASE"/>
    <property type="match status" value="1"/>
</dbReference>
<keyword evidence="9 19" id="KW-0812">Transmembrane</keyword>
<comment type="catalytic activity">
    <reaction evidence="18">
        <text>a di-trans,poly-cis-dolichyl phosphate + UDP-N-acetyl-alpha-D-glucosamine = an N-acetyl-alpha-D-glucosaminyl-diphospho-di-trans,poly-cis-dolichol + UMP</text>
        <dbReference type="Rhea" id="RHEA:13289"/>
        <dbReference type="Rhea" id="RHEA-COMP:19498"/>
        <dbReference type="Rhea" id="RHEA-COMP:19507"/>
        <dbReference type="ChEBI" id="CHEBI:57683"/>
        <dbReference type="ChEBI" id="CHEBI:57705"/>
        <dbReference type="ChEBI" id="CHEBI:57865"/>
        <dbReference type="ChEBI" id="CHEBI:58427"/>
        <dbReference type="EC" id="2.7.8.15"/>
    </reaction>
    <physiologicalReaction direction="left-to-right" evidence="18">
        <dbReference type="Rhea" id="RHEA:13290"/>
    </physiologicalReaction>
</comment>
<dbReference type="CDD" id="cd06855">
    <property type="entry name" value="GT_GPT_euk"/>
    <property type="match status" value="1"/>
</dbReference>
<comment type="cofactor">
    <cofactor evidence="1">
        <name>Mg(2+)</name>
        <dbReference type="ChEBI" id="CHEBI:18420"/>
    </cofactor>
</comment>
<dbReference type="Proteomes" id="UP001212411">
    <property type="component" value="Chromosome 1"/>
</dbReference>
<evidence type="ECO:0000256" key="9">
    <source>
        <dbReference type="ARBA" id="ARBA00022692"/>
    </source>
</evidence>
<feature type="transmembrane region" description="Helical" evidence="19">
    <location>
        <begin position="292"/>
        <end position="310"/>
    </location>
</feature>
<evidence type="ECO:0000256" key="15">
    <source>
        <dbReference type="ARBA" id="ARBA00029567"/>
    </source>
</evidence>
<accession>A0AAE9W980</accession>
<evidence type="ECO:0000313" key="21">
    <source>
        <dbReference type="Proteomes" id="UP001212411"/>
    </source>
</evidence>
<evidence type="ECO:0000256" key="1">
    <source>
        <dbReference type="ARBA" id="ARBA00001946"/>
    </source>
</evidence>
<evidence type="ECO:0000256" key="4">
    <source>
        <dbReference type="ARBA" id="ARBA00009317"/>
    </source>
</evidence>
<dbReference type="GeneID" id="80874586"/>
<dbReference type="GO" id="GO:0005789">
    <property type="term" value="C:endoplasmic reticulum membrane"/>
    <property type="evidence" value="ECO:0007669"/>
    <property type="project" value="UniProtKB-SubCell"/>
</dbReference>
<dbReference type="GO" id="GO:0016757">
    <property type="term" value="F:glycosyltransferase activity"/>
    <property type="evidence" value="ECO:0007669"/>
    <property type="project" value="UniProtKB-KW"/>
</dbReference>
<keyword evidence="11" id="KW-0256">Endoplasmic reticulum</keyword>
<dbReference type="GO" id="GO:0046872">
    <property type="term" value="F:metal ion binding"/>
    <property type="evidence" value="ECO:0007669"/>
    <property type="project" value="UniProtKB-KW"/>
</dbReference>
<evidence type="ECO:0000256" key="16">
    <source>
        <dbReference type="ARBA" id="ARBA00033238"/>
    </source>
</evidence>
<sequence length="450" mass="50662">MSKIISLGIWALGLLLMASQKHSPLLSNIGLSVLAYKATAFFIPRVGAAFIRRGFSGKDMNKVEKRVIPETMGAVSAMVYFMCMILFIPVLFYKYLVPERSRNQQDNPLGVLSDGYTSVAEVQFPHDQLGAYLSAVISILSISLLGIFDDLFDIRWRHKFFLPAIAAIPLLVVYYVDYGVTYVSVPTLLRPFFQRTVVDLGFLYYIYMAAVAIFCPNSINIIAGVNGVEAGQSFVIGLVVLCNDLIYVFHPSNPEAVRAHLLSIYLILPLLGVTAGLLKYNWWPSRVFVGDTFCYFAGMVLAVVGILGHFSKTLMLFFIPQIFNFILSVPQLFGFVECPRHRLPRLNVKTGLLENSYTVFTEGVPLPTKTLLTIRVFEAFRLIRVDWDHKTKRPTRCTNFTIINFVLYHFGPMREDHLTLCIMGIQLAVGLFGLIIRHGFAPLVYPQDNI</sequence>
<evidence type="ECO:0000256" key="19">
    <source>
        <dbReference type="SAM" id="Phobius"/>
    </source>
</evidence>
<evidence type="ECO:0000256" key="7">
    <source>
        <dbReference type="ARBA" id="ARBA00022676"/>
    </source>
</evidence>
<dbReference type="EMBL" id="CP115611">
    <property type="protein sequence ID" value="WBW71650.1"/>
    <property type="molecule type" value="Genomic_DNA"/>
</dbReference>
<evidence type="ECO:0000256" key="5">
    <source>
        <dbReference type="ARBA" id="ARBA00013225"/>
    </source>
</evidence>
<evidence type="ECO:0000256" key="12">
    <source>
        <dbReference type="ARBA" id="ARBA00022842"/>
    </source>
</evidence>
<protein>
    <recommendedName>
        <fullName evidence="6">UDP-N-acetylglucosamine--dolichyl-phosphate N-acetylglucosaminephosphotransferase</fullName>
        <ecNumber evidence="5">2.7.8.15</ecNumber>
    </recommendedName>
    <alternativeName>
        <fullName evidence="15">GlcNAc-1-P transferase</fullName>
    </alternativeName>
    <alternativeName>
        <fullName evidence="16">N-acetylglucosamine-1-phosphate transferase</fullName>
    </alternativeName>
</protein>
<comment type="similarity">
    <text evidence="4">Belongs to the glycosyltransferase 4 family.</text>
</comment>
<dbReference type="PANTHER" id="PTHR10571:SF0">
    <property type="entry name" value="UDP-N-ACETYLGLUCOSAMINE--DOLICHYL-PHOSPHATE N-ACETYLGLUCOSAMINEPHOSPHOTRANSFERASE"/>
    <property type="match status" value="1"/>
</dbReference>
<organism evidence="20 21">
    <name type="scientific">Schizosaccharomyces osmophilus</name>
    <dbReference type="NCBI Taxonomy" id="2545709"/>
    <lineage>
        <taxon>Eukaryota</taxon>
        <taxon>Fungi</taxon>
        <taxon>Dikarya</taxon>
        <taxon>Ascomycota</taxon>
        <taxon>Taphrinomycotina</taxon>
        <taxon>Schizosaccharomycetes</taxon>
        <taxon>Schizosaccharomycetales</taxon>
        <taxon>Schizosaccharomycetaceae</taxon>
        <taxon>Schizosaccharomyces</taxon>
    </lineage>
</organism>
<comment type="pathway">
    <text evidence="3">Protein modification; protein glycosylation.</text>
</comment>
<dbReference type="EC" id="2.7.8.15" evidence="5"/>
<comment type="function">
    <text evidence="17">UDP-N-acetylglucosamine--dolichyl-phosphate N-acetylglucosaminephosphotransferase that operates in the biosynthetic pathway of dolichol-linked oligosaccharides, the glycan precursors employed in protein asparagine (N)-glycosylation. The assembly of dolichol-linked oligosaccharides begins on the cytosolic side of the endoplasmic reticulum membrane and finishes in its lumen. The sequential addition of sugars to dolichol pyrophosphate produces dolichol-linked oligosaccharides containing fourteen sugars, including two GlcNAcs, nine mannoses and three glucoses. Once assembled, the oligosaccharide is transferred from the lipid to nascent proteins by oligosaccharyltransferases. Catalyzes the initial step of dolichol-linked oligosaccharide biosynthesis, transfering GlcNAc-1-P from cytosolic UDP-GlcNAc onto the carrier lipid dolichyl phosphate (P-dolichol), yielding GlcNAc-P-P-dolichol embedded in the cytoplasmic leaflet of the endoplasmic reticulum membrane.</text>
</comment>
<dbReference type="InterPro" id="IPR000715">
    <property type="entry name" value="Glycosyl_transferase_4"/>
</dbReference>
<evidence type="ECO:0000256" key="8">
    <source>
        <dbReference type="ARBA" id="ARBA00022679"/>
    </source>
</evidence>
<evidence type="ECO:0000256" key="14">
    <source>
        <dbReference type="ARBA" id="ARBA00023136"/>
    </source>
</evidence>
<dbReference type="GO" id="GO:0006488">
    <property type="term" value="P:dolichol-linked oligosaccharide biosynthetic process"/>
    <property type="evidence" value="ECO:0007669"/>
    <property type="project" value="InterPro"/>
</dbReference>
<dbReference type="KEGG" id="som:SOMG_01104"/>
<dbReference type="GO" id="GO:0003975">
    <property type="term" value="F:UDP-N-acetylglucosamine-dolichyl-phosphate N-acetylglucosaminephosphotransferase activity"/>
    <property type="evidence" value="ECO:0007669"/>
    <property type="project" value="UniProtKB-EC"/>
</dbReference>
<keyword evidence="7" id="KW-0328">Glycosyltransferase</keyword>
<feature type="transmembrane region" description="Helical" evidence="19">
    <location>
        <begin position="129"/>
        <end position="148"/>
    </location>
</feature>
<evidence type="ECO:0000313" key="20">
    <source>
        <dbReference type="EMBL" id="WBW71650.1"/>
    </source>
</evidence>
<gene>
    <name evidence="20" type="primary">gpt2</name>
    <name evidence="20" type="ORF">SOMG_01104</name>
</gene>
<reference evidence="20 21" key="1">
    <citation type="journal article" date="2023" name="G3 (Bethesda)">
        <title>A high-quality reference genome for the fission yeast Schizosaccharomyces osmophilus.</title>
        <authorList>
            <person name="Jia G.S."/>
            <person name="Zhang W.C."/>
            <person name="Liang Y."/>
            <person name="Liu X.H."/>
            <person name="Rhind N."/>
            <person name="Pidoux A."/>
            <person name="Brysch-Herzberg M."/>
            <person name="Du L.L."/>
        </authorList>
    </citation>
    <scope>NUCLEOTIDE SEQUENCE [LARGE SCALE GENOMIC DNA]</scope>
    <source>
        <strain evidence="20 21">CBS 15793</strain>
    </source>
</reference>